<dbReference type="EMBL" id="AAMT01000004">
    <property type="protein sequence ID" value="EAQ13764.1"/>
    <property type="molecule type" value="Genomic_DNA"/>
</dbReference>
<keyword evidence="3" id="KW-0597">Phosphoprotein</keyword>
<evidence type="ECO:0000259" key="8">
    <source>
        <dbReference type="PROSITE" id="PS50109"/>
    </source>
</evidence>
<keyword evidence="4" id="KW-0808">Transferase</keyword>
<comment type="catalytic activity">
    <reaction evidence="1">
        <text>ATP + protein L-histidine = ADP + protein N-phospho-L-histidine.</text>
        <dbReference type="EC" id="2.7.13.3"/>
    </reaction>
</comment>
<dbReference type="SUPFAM" id="SSF55785">
    <property type="entry name" value="PYP-like sensor domain (PAS domain)"/>
    <property type="match status" value="1"/>
</dbReference>
<feature type="domain" description="Histidine kinase" evidence="8">
    <location>
        <begin position="117"/>
        <end position="341"/>
    </location>
</feature>
<organism evidence="9 10">
    <name type="scientific">Maritimibacter alkaliphilus HTCC2654</name>
    <dbReference type="NCBI Taxonomy" id="314271"/>
    <lineage>
        <taxon>Bacteria</taxon>
        <taxon>Pseudomonadati</taxon>
        <taxon>Pseudomonadota</taxon>
        <taxon>Alphaproteobacteria</taxon>
        <taxon>Rhodobacterales</taxon>
        <taxon>Roseobacteraceae</taxon>
        <taxon>Maritimibacter</taxon>
    </lineage>
</organism>
<dbReference type="InterPro" id="IPR036097">
    <property type="entry name" value="HisK_dim/P_sf"/>
</dbReference>
<keyword evidence="7" id="KW-0472">Membrane</keyword>
<dbReference type="eggNOG" id="COG5002">
    <property type="taxonomic scope" value="Bacteria"/>
</dbReference>
<reference evidence="9 10" key="1">
    <citation type="journal article" date="2010" name="J. Bacteriol.">
        <title>Genome sequences of Pelagibaca bermudensis HTCC2601T and Maritimibacter alkaliphilus HTCC2654T, the type strains of two marine Roseobacter genera.</title>
        <authorList>
            <person name="Thrash J.C."/>
            <person name="Cho J.C."/>
            <person name="Ferriera S."/>
            <person name="Johnson J."/>
            <person name="Vergin K.L."/>
            <person name="Giovannoni S.J."/>
        </authorList>
    </citation>
    <scope>NUCLEOTIDE SEQUENCE [LARGE SCALE GENOMIC DNA]</scope>
    <source>
        <strain evidence="9 10">HTCC2654</strain>
    </source>
</reference>
<dbReference type="Pfam" id="PF02518">
    <property type="entry name" value="HATPase_c"/>
    <property type="match status" value="1"/>
</dbReference>
<dbReference type="GO" id="GO:0004721">
    <property type="term" value="F:phosphoprotein phosphatase activity"/>
    <property type="evidence" value="ECO:0007669"/>
    <property type="project" value="TreeGrafter"/>
</dbReference>
<gene>
    <name evidence="9" type="ORF">RB2654_03584</name>
</gene>
<sequence>MDADTFIRAIPMPCAVIGADQRLAALNPAAERLFGGAVLGRHYAAVFRQPALLDRIETVMQTRVPAQARHIASGEARERLYDVSITPLDAGMGTILAFDDVTALEEAGEMRSEFVANVSHELRTPLTAISGFVETLRGPARDDAAAREHFLKIMESETRRMHRLVDDLLSLAKVEDTEGLRPTEQQDVAELLLNAALNLQGQADDRLVQLHVRGCDAPVMAPADPDQLTQVFTNLIENAIKYGGSGGEVTVTLSQVQHDPRLRGPGLIVAVTDKGEGIDERHLGRLTERFYRVDDHRSRGMGGTGLGLAIVKHIVNRHRGRLRIESTPGQGSTFSVALPTR</sequence>
<dbReference type="GO" id="GO:0005886">
    <property type="term" value="C:plasma membrane"/>
    <property type="evidence" value="ECO:0007669"/>
    <property type="project" value="TreeGrafter"/>
</dbReference>
<dbReference type="PRINTS" id="PR00344">
    <property type="entry name" value="BCTRLSENSOR"/>
</dbReference>
<dbReference type="CDD" id="cd00082">
    <property type="entry name" value="HisKA"/>
    <property type="match status" value="1"/>
</dbReference>
<dbReference type="InterPro" id="IPR050351">
    <property type="entry name" value="BphY/WalK/GraS-like"/>
</dbReference>
<dbReference type="Pfam" id="PF08448">
    <property type="entry name" value="PAS_4"/>
    <property type="match status" value="1"/>
</dbReference>
<evidence type="ECO:0000256" key="5">
    <source>
        <dbReference type="ARBA" id="ARBA00022777"/>
    </source>
</evidence>
<evidence type="ECO:0000256" key="6">
    <source>
        <dbReference type="ARBA" id="ARBA00023012"/>
    </source>
</evidence>
<keyword evidence="5 9" id="KW-0418">Kinase</keyword>
<dbReference type="RefSeq" id="WP_008328793.1">
    <property type="nucleotide sequence ID" value="NZ_CH902578.1"/>
</dbReference>
<dbReference type="STRING" id="314271.RB2654_03584"/>
<evidence type="ECO:0000256" key="1">
    <source>
        <dbReference type="ARBA" id="ARBA00000085"/>
    </source>
</evidence>
<dbReference type="InterPro" id="IPR003661">
    <property type="entry name" value="HisK_dim/P_dom"/>
</dbReference>
<dbReference type="InterPro" id="IPR036890">
    <property type="entry name" value="HATPase_C_sf"/>
</dbReference>
<name>A3VE25_9RHOB</name>
<dbReference type="Gene3D" id="3.30.450.20">
    <property type="entry name" value="PAS domain"/>
    <property type="match status" value="1"/>
</dbReference>
<dbReference type="EC" id="2.7.13.3" evidence="2"/>
<dbReference type="SMART" id="SM00387">
    <property type="entry name" value="HATPase_c"/>
    <property type="match status" value="1"/>
</dbReference>
<dbReference type="Proteomes" id="UP000002931">
    <property type="component" value="Unassembled WGS sequence"/>
</dbReference>
<evidence type="ECO:0000313" key="10">
    <source>
        <dbReference type="Proteomes" id="UP000002931"/>
    </source>
</evidence>
<evidence type="ECO:0000313" key="9">
    <source>
        <dbReference type="EMBL" id="EAQ13764.1"/>
    </source>
</evidence>
<dbReference type="SUPFAM" id="SSF47384">
    <property type="entry name" value="Homodimeric domain of signal transducing histidine kinase"/>
    <property type="match status" value="1"/>
</dbReference>
<dbReference type="HOGENOM" id="CLU_000445_89_2_5"/>
<dbReference type="Pfam" id="PF00512">
    <property type="entry name" value="HisKA"/>
    <property type="match status" value="1"/>
</dbReference>
<dbReference type="AlphaFoldDB" id="A3VE25"/>
<dbReference type="Gene3D" id="3.30.565.10">
    <property type="entry name" value="Histidine kinase-like ATPase, C-terminal domain"/>
    <property type="match status" value="1"/>
</dbReference>
<dbReference type="FunFam" id="1.10.287.130:FF:000001">
    <property type="entry name" value="Two-component sensor histidine kinase"/>
    <property type="match status" value="1"/>
</dbReference>
<dbReference type="Gene3D" id="1.10.287.130">
    <property type="match status" value="1"/>
</dbReference>
<dbReference type="InterPro" id="IPR005467">
    <property type="entry name" value="His_kinase_dom"/>
</dbReference>
<dbReference type="InterPro" id="IPR004358">
    <property type="entry name" value="Sig_transdc_His_kin-like_C"/>
</dbReference>
<dbReference type="OrthoDB" id="9813151at2"/>
<evidence type="ECO:0000256" key="7">
    <source>
        <dbReference type="ARBA" id="ARBA00023136"/>
    </source>
</evidence>
<dbReference type="PROSITE" id="PS50109">
    <property type="entry name" value="HIS_KIN"/>
    <property type="match status" value="1"/>
</dbReference>
<dbReference type="PANTHER" id="PTHR45453:SF1">
    <property type="entry name" value="PHOSPHATE REGULON SENSOR PROTEIN PHOR"/>
    <property type="match status" value="1"/>
</dbReference>
<dbReference type="FunFam" id="3.30.565.10:FF:000006">
    <property type="entry name" value="Sensor histidine kinase WalK"/>
    <property type="match status" value="1"/>
</dbReference>
<dbReference type="InterPro" id="IPR013656">
    <property type="entry name" value="PAS_4"/>
</dbReference>
<protein>
    <recommendedName>
        <fullName evidence="2">histidine kinase</fullName>
        <ecNumber evidence="2">2.7.13.3</ecNumber>
    </recommendedName>
</protein>
<comment type="caution">
    <text evidence="9">The sequence shown here is derived from an EMBL/GenBank/DDBJ whole genome shotgun (WGS) entry which is preliminary data.</text>
</comment>
<dbReference type="SMART" id="SM00388">
    <property type="entry name" value="HisKA"/>
    <property type="match status" value="1"/>
</dbReference>
<evidence type="ECO:0000256" key="2">
    <source>
        <dbReference type="ARBA" id="ARBA00012438"/>
    </source>
</evidence>
<evidence type="ECO:0000256" key="4">
    <source>
        <dbReference type="ARBA" id="ARBA00022679"/>
    </source>
</evidence>
<keyword evidence="10" id="KW-1185">Reference proteome</keyword>
<dbReference type="GO" id="GO:0016036">
    <property type="term" value="P:cellular response to phosphate starvation"/>
    <property type="evidence" value="ECO:0007669"/>
    <property type="project" value="TreeGrafter"/>
</dbReference>
<evidence type="ECO:0000256" key="3">
    <source>
        <dbReference type="ARBA" id="ARBA00022553"/>
    </source>
</evidence>
<accession>A3VE25</accession>
<keyword evidence="6" id="KW-0902">Two-component regulatory system</keyword>
<dbReference type="SUPFAM" id="SSF55874">
    <property type="entry name" value="ATPase domain of HSP90 chaperone/DNA topoisomerase II/histidine kinase"/>
    <property type="match status" value="1"/>
</dbReference>
<proteinExistence type="predicted"/>
<dbReference type="InterPro" id="IPR035965">
    <property type="entry name" value="PAS-like_dom_sf"/>
</dbReference>
<dbReference type="InterPro" id="IPR003594">
    <property type="entry name" value="HATPase_dom"/>
</dbReference>
<dbReference type="GO" id="GO:0000155">
    <property type="term" value="F:phosphorelay sensor kinase activity"/>
    <property type="evidence" value="ECO:0007669"/>
    <property type="project" value="InterPro"/>
</dbReference>
<dbReference type="PANTHER" id="PTHR45453">
    <property type="entry name" value="PHOSPHATE REGULON SENSOR PROTEIN PHOR"/>
    <property type="match status" value="1"/>
</dbReference>